<dbReference type="AlphaFoldDB" id="A0A0M0JPP4"/>
<accession>A0A0M0JPP4</accession>
<reference evidence="4" key="1">
    <citation type="journal article" date="2015" name="PLoS Genet.">
        <title>Genome Sequence and Transcriptome Analyses of Chrysochromulina tobin: Metabolic Tools for Enhanced Algal Fitness in the Prominent Order Prymnesiales (Haptophyceae).</title>
        <authorList>
            <person name="Hovde B.T."/>
            <person name="Deodato C.R."/>
            <person name="Hunsperger H.M."/>
            <person name="Ryken S.A."/>
            <person name="Yost W."/>
            <person name="Jha R.K."/>
            <person name="Patterson J."/>
            <person name="Monnat R.J. Jr."/>
            <person name="Barlow S.B."/>
            <person name="Starkenburg S.R."/>
            <person name="Cattolico R.A."/>
        </authorList>
    </citation>
    <scope>NUCLEOTIDE SEQUENCE</scope>
    <source>
        <strain evidence="4">CCMP291</strain>
    </source>
</reference>
<evidence type="ECO:0000313" key="3">
    <source>
        <dbReference type="EMBL" id="KOO28549.1"/>
    </source>
</evidence>
<organism evidence="3 4">
    <name type="scientific">Chrysochromulina tobinii</name>
    <dbReference type="NCBI Taxonomy" id="1460289"/>
    <lineage>
        <taxon>Eukaryota</taxon>
        <taxon>Haptista</taxon>
        <taxon>Haptophyta</taxon>
        <taxon>Prymnesiophyceae</taxon>
        <taxon>Prymnesiales</taxon>
        <taxon>Chrysochromulinaceae</taxon>
        <taxon>Chrysochromulina</taxon>
    </lineage>
</organism>
<feature type="compositionally biased region" description="Polar residues" evidence="2">
    <location>
        <begin position="103"/>
        <end position="114"/>
    </location>
</feature>
<protein>
    <submittedName>
        <fullName evidence="3">Uncharacterized protein</fullName>
    </submittedName>
</protein>
<keyword evidence="1" id="KW-0175">Coiled coil</keyword>
<feature type="compositionally biased region" description="Basic residues" evidence="2">
    <location>
        <begin position="92"/>
        <end position="101"/>
    </location>
</feature>
<evidence type="ECO:0000256" key="2">
    <source>
        <dbReference type="SAM" id="MobiDB-lite"/>
    </source>
</evidence>
<feature type="coiled-coil region" evidence="1">
    <location>
        <begin position="25"/>
        <end position="80"/>
    </location>
</feature>
<evidence type="ECO:0000313" key="4">
    <source>
        <dbReference type="Proteomes" id="UP000037460"/>
    </source>
</evidence>
<gene>
    <name evidence="3" type="ORF">Ctob_013638</name>
</gene>
<evidence type="ECO:0000256" key="1">
    <source>
        <dbReference type="SAM" id="Coils"/>
    </source>
</evidence>
<sequence length="167" mass="19249">MVRREEELGTREALTLRVAELSTVCKQQRDEIEEQRSVLEMSRKQLRNHEEIIRIMEAQLIERDAQLASATAEIRALKRQHNMDAETIRHVHKELHPKKRGGSPTTRAPRTPQSPLFVHEGSSAHIKEEIEPPLRKQLQQAIADKVILVRALHQLTAEMAQARAERI</sequence>
<name>A0A0M0JPP4_9EUKA</name>
<feature type="region of interest" description="Disordered" evidence="2">
    <location>
        <begin position="92"/>
        <end position="118"/>
    </location>
</feature>
<keyword evidence="4" id="KW-1185">Reference proteome</keyword>
<dbReference type="EMBL" id="JWZX01002554">
    <property type="protein sequence ID" value="KOO28549.1"/>
    <property type="molecule type" value="Genomic_DNA"/>
</dbReference>
<proteinExistence type="predicted"/>
<dbReference type="Proteomes" id="UP000037460">
    <property type="component" value="Unassembled WGS sequence"/>
</dbReference>
<comment type="caution">
    <text evidence="3">The sequence shown here is derived from an EMBL/GenBank/DDBJ whole genome shotgun (WGS) entry which is preliminary data.</text>
</comment>